<feature type="transmembrane region" description="Helical" evidence="1">
    <location>
        <begin position="78"/>
        <end position="111"/>
    </location>
</feature>
<keyword evidence="3" id="KW-1185">Reference proteome</keyword>
<evidence type="ECO:0008006" key="4">
    <source>
        <dbReference type="Google" id="ProtNLM"/>
    </source>
</evidence>
<accession>A0A557SHD9</accession>
<evidence type="ECO:0000256" key="1">
    <source>
        <dbReference type="SAM" id="Phobius"/>
    </source>
</evidence>
<evidence type="ECO:0000313" key="2">
    <source>
        <dbReference type="EMBL" id="TVO76826.1"/>
    </source>
</evidence>
<organism evidence="2 3">
    <name type="scientific">Sedimenticola selenatireducens</name>
    <dbReference type="NCBI Taxonomy" id="191960"/>
    <lineage>
        <taxon>Bacteria</taxon>
        <taxon>Pseudomonadati</taxon>
        <taxon>Pseudomonadota</taxon>
        <taxon>Gammaproteobacteria</taxon>
        <taxon>Chromatiales</taxon>
        <taxon>Sedimenticolaceae</taxon>
        <taxon>Sedimenticola</taxon>
    </lineage>
</organism>
<protein>
    <recommendedName>
        <fullName evidence="4">Glycosyltransferase RgtA/B/C/D-like domain-containing protein</fullName>
    </recommendedName>
</protein>
<gene>
    <name evidence="2" type="ORF">FHP88_05215</name>
</gene>
<feature type="transmembrane region" description="Helical" evidence="1">
    <location>
        <begin position="186"/>
        <end position="209"/>
    </location>
</feature>
<feature type="transmembrane region" description="Helical" evidence="1">
    <location>
        <begin position="326"/>
        <end position="350"/>
    </location>
</feature>
<dbReference type="EMBL" id="VMNH01000005">
    <property type="protein sequence ID" value="TVO76826.1"/>
    <property type="molecule type" value="Genomic_DNA"/>
</dbReference>
<keyword evidence="1" id="KW-0812">Transmembrane</keyword>
<proteinExistence type="predicted"/>
<evidence type="ECO:0000313" key="3">
    <source>
        <dbReference type="Proteomes" id="UP000316649"/>
    </source>
</evidence>
<feature type="transmembrane region" description="Helical" evidence="1">
    <location>
        <begin position="414"/>
        <end position="434"/>
    </location>
</feature>
<comment type="caution">
    <text evidence="2">The sequence shown here is derived from an EMBL/GenBank/DDBJ whole genome shotgun (WGS) entry which is preliminary data.</text>
</comment>
<dbReference type="RefSeq" id="WP_186297617.1">
    <property type="nucleotide sequence ID" value="NZ_VMNH01000005.1"/>
</dbReference>
<feature type="transmembrane region" description="Helical" evidence="1">
    <location>
        <begin position="221"/>
        <end position="243"/>
    </location>
</feature>
<feature type="transmembrane region" description="Helical" evidence="1">
    <location>
        <begin position="362"/>
        <end position="380"/>
    </location>
</feature>
<feature type="transmembrane region" description="Helical" evidence="1">
    <location>
        <begin position="386"/>
        <end position="407"/>
    </location>
</feature>
<reference evidence="2 3" key="1">
    <citation type="submission" date="2019-07" db="EMBL/GenBank/DDBJ databases">
        <title>The pathways for chlorine oxyanion respiration interact through the shared metabolite chlorate.</title>
        <authorList>
            <person name="Barnum T.P."/>
            <person name="Cheng Y."/>
            <person name="Hill K.A."/>
            <person name="Lucas L.N."/>
            <person name="Carlson H.K."/>
            <person name="Coates J.D."/>
        </authorList>
    </citation>
    <scope>NUCLEOTIDE SEQUENCE [LARGE SCALE GENOMIC DNA]</scope>
    <source>
        <strain evidence="2 3">BK-1</strain>
    </source>
</reference>
<dbReference type="Proteomes" id="UP000316649">
    <property type="component" value="Unassembled WGS sequence"/>
</dbReference>
<sequence>MNMHSHTLSVLVRKVAEGRRFTTSVLFVGIVAFYYFTTAGNLSETDDVYAFAYRAENFPITHISDPRLMLYHMLMRGLYVVGSAFSLDISALALMRFFSAMCAATALILVIRILTLNFKLSNFTAGMAAIVLGSSYGFWRYASEAEVYIPAILLCLLIYHLLAQYLDSQKLEKCSTGFKISLVGSVAGLGVLFYQPAVIPLFFAFPVLFITKEYKEGLVLLAQYLIPGSLVVGIGYLAGYFLYWQATFSLHSFIAFLSQRSDEFMIPTLSVKTVFVSLIRSAFSLSHDLVSANWIFGFDVVVQLINRAFSNNVIAEEVFLAQRAGWIVYFPIVSLILLLVVASRIVIVSWPLSLKRVLDTQTVTIIVWLLLYGAVVGRLNPAGIEAWIMALPPLMILLAVFLFEACVVKQKQSALMVFAGLLLVHNFVGGMFLVKNPEHEYDRVKGAWVISQATVNDLVIVTDNAGLAEAMRYLSKSQIALISSRTAPVLADALLNKRLPIISISTFGRDFGGQSITALIEQAAKKSGRIILFEEFYQTNNKVAMNLSKDQDSLTRLQRAMKRVHASSEVGSTYVMPANEFANR</sequence>
<keyword evidence="1" id="KW-0472">Membrane</keyword>
<dbReference type="AlphaFoldDB" id="A0A557SHD9"/>
<feature type="transmembrane region" description="Helical" evidence="1">
    <location>
        <begin position="147"/>
        <end position="166"/>
    </location>
</feature>
<keyword evidence="1" id="KW-1133">Transmembrane helix</keyword>
<name>A0A557SHD9_9GAMM</name>
<feature type="transmembrane region" description="Helical" evidence="1">
    <location>
        <begin position="21"/>
        <end position="37"/>
    </location>
</feature>